<dbReference type="Proteomes" id="UP001329825">
    <property type="component" value="Chromosome 4"/>
</dbReference>
<dbReference type="GeneID" id="87955161"/>
<evidence type="ECO:0000313" key="1">
    <source>
        <dbReference type="EMBL" id="WRT66077.1"/>
    </source>
</evidence>
<sequence>MTKPAPKLGILQLNTTFPRPVGDVGHVGTWGDTPVVIKVVEEAEITSVVDGSWGEDLVEAFVREGKKCMKEENCVAFVTSCGFLATMHPTLSRQLPFMGTSSLMQVAWLQTSFLPVLEDGKHQVGVITFKKASLTQKHFEAVRAHPSTPVEGVPQPGIFSSVLGETIPYDHQGMAKEMKEAASLLVERNPQLKAIVLECTNMPPFAKEVHEVTGLPVYDVIGLGQYLYKAACPKSYA</sequence>
<evidence type="ECO:0008006" key="3">
    <source>
        <dbReference type="Google" id="ProtNLM"/>
    </source>
</evidence>
<protein>
    <recommendedName>
        <fullName evidence="3">Aspartate racemase</fullName>
    </recommendedName>
</protein>
<dbReference type="InterPro" id="IPR001920">
    <property type="entry name" value="Asp/Glu_race"/>
</dbReference>
<keyword evidence="2" id="KW-1185">Reference proteome</keyword>
<evidence type="ECO:0000313" key="2">
    <source>
        <dbReference type="Proteomes" id="UP001329825"/>
    </source>
</evidence>
<proteinExistence type="predicted"/>
<dbReference type="RefSeq" id="XP_062790817.1">
    <property type="nucleotide sequence ID" value="XM_062934766.1"/>
</dbReference>
<gene>
    <name evidence="1" type="ORF">IL334_003030</name>
</gene>
<organism evidence="1 2">
    <name type="scientific">Kwoniella shivajii</name>
    <dbReference type="NCBI Taxonomy" id="564305"/>
    <lineage>
        <taxon>Eukaryota</taxon>
        <taxon>Fungi</taxon>
        <taxon>Dikarya</taxon>
        <taxon>Basidiomycota</taxon>
        <taxon>Agaricomycotina</taxon>
        <taxon>Tremellomycetes</taxon>
        <taxon>Tremellales</taxon>
        <taxon>Cryptococcaceae</taxon>
        <taxon>Kwoniella</taxon>
    </lineage>
</organism>
<dbReference type="Gene3D" id="3.40.50.1860">
    <property type="match status" value="1"/>
</dbReference>
<reference evidence="1 2" key="1">
    <citation type="submission" date="2024-01" db="EMBL/GenBank/DDBJ databases">
        <title>Comparative genomics of Cryptococcus and Kwoniella reveals pathogenesis evolution and contrasting modes of karyotype evolution via chromosome fusion or intercentromeric recombination.</title>
        <authorList>
            <person name="Coelho M.A."/>
            <person name="David-Palma M."/>
            <person name="Shea T."/>
            <person name="Bowers K."/>
            <person name="McGinley-Smith S."/>
            <person name="Mohammad A.W."/>
            <person name="Gnirke A."/>
            <person name="Yurkov A.M."/>
            <person name="Nowrousian M."/>
            <person name="Sun S."/>
            <person name="Cuomo C.A."/>
            <person name="Heitman J."/>
        </authorList>
    </citation>
    <scope>NUCLEOTIDE SEQUENCE [LARGE SCALE GENOMIC DNA]</scope>
    <source>
        <strain evidence="1">CBS 11374</strain>
    </source>
</reference>
<dbReference type="EMBL" id="CP141884">
    <property type="protein sequence ID" value="WRT66077.1"/>
    <property type="molecule type" value="Genomic_DNA"/>
</dbReference>
<accession>A0ABZ1CXJ4</accession>
<name>A0ABZ1CXJ4_9TREE</name>